<protein>
    <submittedName>
        <fullName evidence="1">Uncharacterized protein</fullName>
    </submittedName>
</protein>
<reference evidence="1" key="2">
    <citation type="submission" date="2020-11" db="EMBL/GenBank/DDBJ databases">
        <authorList>
            <person name="McCartney M.A."/>
            <person name="Auch B."/>
            <person name="Kono T."/>
            <person name="Mallez S."/>
            <person name="Becker A."/>
            <person name="Gohl D.M."/>
            <person name="Silverstein K.A.T."/>
            <person name="Koren S."/>
            <person name="Bechman K.B."/>
            <person name="Herman A."/>
            <person name="Abrahante J.E."/>
            <person name="Garbe J."/>
        </authorList>
    </citation>
    <scope>NUCLEOTIDE SEQUENCE</scope>
    <source>
        <strain evidence="1">Duluth1</strain>
        <tissue evidence="1">Whole animal</tissue>
    </source>
</reference>
<organism evidence="1 2">
    <name type="scientific">Dreissena polymorpha</name>
    <name type="common">Zebra mussel</name>
    <name type="synonym">Mytilus polymorpha</name>
    <dbReference type="NCBI Taxonomy" id="45954"/>
    <lineage>
        <taxon>Eukaryota</taxon>
        <taxon>Metazoa</taxon>
        <taxon>Spiralia</taxon>
        <taxon>Lophotrochozoa</taxon>
        <taxon>Mollusca</taxon>
        <taxon>Bivalvia</taxon>
        <taxon>Autobranchia</taxon>
        <taxon>Heteroconchia</taxon>
        <taxon>Euheterodonta</taxon>
        <taxon>Imparidentia</taxon>
        <taxon>Neoheterodontei</taxon>
        <taxon>Myida</taxon>
        <taxon>Dreissenoidea</taxon>
        <taxon>Dreissenidae</taxon>
        <taxon>Dreissena</taxon>
    </lineage>
</organism>
<proteinExistence type="predicted"/>
<evidence type="ECO:0000313" key="1">
    <source>
        <dbReference type="EMBL" id="KAH3829964.1"/>
    </source>
</evidence>
<dbReference type="AlphaFoldDB" id="A0A9D4HAP3"/>
<accession>A0A9D4HAP3</accession>
<dbReference type="EMBL" id="JAIWYP010000004">
    <property type="protein sequence ID" value="KAH3829964.1"/>
    <property type="molecule type" value="Genomic_DNA"/>
</dbReference>
<evidence type="ECO:0000313" key="2">
    <source>
        <dbReference type="Proteomes" id="UP000828390"/>
    </source>
</evidence>
<keyword evidence="2" id="KW-1185">Reference proteome</keyword>
<gene>
    <name evidence="1" type="ORF">DPMN_103197</name>
</gene>
<comment type="caution">
    <text evidence="1">The sequence shown here is derived from an EMBL/GenBank/DDBJ whole genome shotgun (WGS) entry which is preliminary data.</text>
</comment>
<name>A0A9D4HAP3_DREPO</name>
<sequence length="107" mass="11948">METKPMQMYLRVFGQQWLMCNAFSYSQIDISCVQENKTNISTYPFYVTGAEIKGVRGDTGSGWQTACGALPLDVDDTGVRGVIERDVQGAIRAAVDCHWWGHGNIRK</sequence>
<dbReference type="Proteomes" id="UP000828390">
    <property type="component" value="Unassembled WGS sequence"/>
</dbReference>
<reference evidence="1" key="1">
    <citation type="journal article" date="2019" name="bioRxiv">
        <title>The Genome of the Zebra Mussel, Dreissena polymorpha: A Resource for Invasive Species Research.</title>
        <authorList>
            <person name="McCartney M.A."/>
            <person name="Auch B."/>
            <person name="Kono T."/>
            <person name="Mallez S."/>
            <person name="Zhang Y."/>
            <person name="Obille A."/>
            <person name="Becker A."/>
            <person name="Abrahante J.E."/>
            <person name="Garbe J."/>
            <person name="Badalamenti J.P."/>
            <person name="Herman A."/>
            <person name="Mangelson H."/>
            <person name="Liachko I."/>
            <person name="Sullivan S."/>
            <person name="Sone E.D."/>
            <person name="Koren S."/>
            <person name="Silverstein K.A.T."/>
            <person name="Beckman K.B."/>
            <person name="Gohl D.M."/>
        </authorList>
    </citation>
    <scope>NUCLEOTIDE SEQUENCE</scope>
    <source>
        <strain evidence="1">Duluth1</strain>
        <tissue evidence="1">Whole animal</tissue>
    </source>
</reference>